<evidence type="ECO:0000256" key="2">
    <source>
        <dbReference type="SAM" id="Phobius"/>
    </source>
</evidence>
<evidence type="ECO:0000256" key="1">
    <source>
        <dbReference type="SAM" id="MobiDB-lite"/>
    </source>
</evidence>
<dbReference type="Proteomes" id="UP000189835">
    <property type="component" value="Unassembled WGS sequence"/>
</dbReference>
<organism evidence="3 4">
    <name type="scientific">Microcystis aeruginosa KW</name>
    <dbReference type="NCBI Taxonomy" id="1960155"/>
    <lineage>
        <taxon>Bacteria</taxon>
        <taxon>Bacillati</taxon>
        <taxon>Cyanobacteriota</taxon>
        <taxon>Cyanophyceae</taxon>
        <taxon>Oscillatoriophycideae</taxon>
        <taxon>Chroococcales</taxon>
        <taxon>Microcystaceae</taxon>
        <taxon>Microcystis</taxon>
    </lineage>
</organism>
<protein>
    <submittedName>
        <fullName evidence="3">Uncharacterized protein</fullName>
    </submittedName>
</protein>
<dbReference type="EMBL" id="MVGR01000004">
    <property type="protein sequence ID" value="OPF17338.1"/>
    <property type="molecule type" value="Genomic_DNA"/>
</dbReference>
<keyword evidence="2" id="KW-0812">Transmembrane</keyword>
<gene>
    <name evidence="3" type="ORF">B1L04_15050</name>
</gene>
<name>A0A1V4BSD2_MICAE</name>
<feature type="region of interest" description="Disordered" evidence="1">
    <location>
        <begin position="1"/>
        <end position="22"/>
    </location>
</feature>
<reference evidence="3 4" key="1">
    <citation type="submission" date="2017-02" db="EMBL/GenBank/DDBJ databases">
        <title>Genome sequence of Microcystis aeruginosa KW.</title>
        <authorList>
            <person name="Oh H.-M."/>
            <person name="Ahn C.-Y."/>
            <person name="Jeong H."/>
            <person name="Srivastava A."/>
            <person name="Lee H.-G."/>
            <person name="Kang S.-R."/>
        </authorList>
    </citation>
    <scope>NUCLEOTIDE SEQUENCE [LARGE SCALE GENOMIC DNA]</scope>
    <source>
        <strain evidence="3 4">KW</strain>
    </source>
</reference>
<keyword evidence="2" id="KW-1133">Transmembrane helix</keyword>
<dbReference type="AlphaFoldDB" id="A0A1V4BSD2"/>
<feature type="transmembrane region" description="Helical" evidence="2">
    <location>
        <begin position="27"/>
        <end position="47"/>
    </location>
</feature>
<accession>A0A1V4BSD2</accession>
<evidence type="ECO:0000313" key="3">
    <source>
        <dbReference type="EMBL" id="OPF17338.1"/>
    </source>
</evidence>
<keyword evidence="2" id="KW-0472">Membrane</keyword>
<evidence type="ECO:0000313" key="4">
    <source>
        <dbReference type="Proteomes" id="UP000189835"/>
    </source>
</evidence>
<proteinExistence type="predicted"/>
<comment type="caution">
    <text evidence="3">The sequence shown here is derived from an EMBL/GenBank/DDBJ whole genome shotgun (WGS) entry which is preliminary data.</text>
</comment>
<sequence length="63" mass="6711">MSMVRSQKSIGAAVGATSGNAPYSDGVLLRSAFGIALLVISSVRHLLALQTLTRAYEELRKSF</sequence>